<accession>A0A2V1P0B0</accession>
<organism evidence="2 3">
    <name type="scientific">Salibaculum griseiflavum</name>
    <dbReference type="NCBI Taxonomy" id="1914409"/>
    <lineage>
        <taxon>Bacteria</taxon>
        <taxon>Pseudomonadati</taxon>
        <taxon>Pseudomonadota</taxon>
        <taxon>Alphaproteobacteria</taxon>
        <taxon>Rhodobacterales</taxon>
        <taxon>Roseobacteraceae</taxon>
        <taxon>Salibaculum</taxon>
    </lineage>
</organism>
<feature type="transmembrane region" description="Helical" evidence="1">
    <location>
        <begin position="7"/>
        <end position="26"/>
    </location>
</feature>
<comment type="caution">
    <text evidence="2">The sequence shown here is derived from an EMBL/GenBank/DDBJ whole genome shotgun (WGS) entry which is preliminary data.</text>
</comment>
<dbReference type="AlphaFoldDB" id="A0A2V1P0B0"/>
<gene>
    <name evidence="2" type="ORF">DFK10_13885</name>
</gene>
<feature type="transmembrane region" description="Helical" evidence="1">
    <location>
        <begin position="98"/>
        <end position="118"/>
    </location>
</feature>
<dbReference type="RefSeq" id="WP_109389632.1">
    <property type="nucleotide sequence ID" value="NZ_QETF01000019.1"/>
</dbReference>
<evidence type="ECO:0000313" key="2">
    <source>
        <dbReference type="EMBL" id="PWG16001.1"/>
    </source>
</evidence>
<keyword evidence="3" id="KW-1185">Reference proteome</keyword>
<keyword evidence="1" id="KW-0472">Membrane</keyword>
<evidence type="ECO:0000313" key="3">
    <source>
        <dbReference type="Proteomes" id="UP000245293"/>
    </source>
</evidence>
<feature type="transmembrane region" description="Helical" evidence="1">
    <location>
        <begin position="71"/>
        <end position="92"/>
    </location>
</feature>
<keyword evidence="1" id="KW-0812">Transmembrane</keyword>
<dbReference type="Proteomes" id="UP000245293">
    <property type="component" value="Unassembled WGS sequence"/>
</dbReference>
<dbReference type="EMBL" id="QETF01000019">
    <property type="protein sequence ID" value="PWG16001.1"/>
    <property type="molecule type" value="Genomic_DNA"/>
</dbReference>
<proteinExistence type="predicted"/>
<feature type="transmembrane region" description="Helical" evidence="1">
    <location>
        <begin position="46"/>
        <end position="64"/>
    </location>
</feature>
<keyword evidence="1" id="KW-1133">Transmembrane helix</keyword>
<name>A0A2V1P0B0_9RHOB</name>
<evidence type="ECO:0000256" key="1">
    <source>
        <dbReference type="SAM" id="Phobius"/>
    </source>
</evidence>
<reference evidence="3" key="1">
    <citation type="submission" date="2018-05" db="EMBL/GenBank/DDBJ databases">
        <authorList>
            <person name="Du Z."/>
            <person name="Wang X."/>
        </authorList>
    </citation>
    <scope>NUCLEOTIDE SEQUENCE [LARGE SCALE GENOMIC DNA]</scope>
    <source>
        <strain evidence="3">WDS4C29</strain>
    </source>
</reference>
<sequence length="123" mass="12354">MPRRAHIALVYLLAYLAALGTAYAVMRLQAGAVFAPGQTGPSGLRLLAAPVAGVAAFALVYGIGRGRALRGGFWVLAAVVLLAMWGAAYLLIGAGMGPVAALGLVVLVTLAAGLALALRVEGD</sequence>
<protein>
    <submittedName>
        <fullName evidence="2">Uncharacterized protein</fullName>
    </submittedName>
</protein>